<feature type="compositionally biased region" description="Basic and acidic residues" evidence="6">
    <location>
        <begin position="196"/>
        <end position="209"/>
    </location>
</feature>
<dbReference type="GO" id="GO:0005794">
    <property type="term" value="C:Golgi apparatus"/>
    <property type="evidence" value="ECO:0007669"/>
    <property type="project" value="TreeGrafter"/>
</dbReference>
<dbReference type="OrthoDB" id="442680at2759"/>
<dbReference type="InterPro" id="IPR049555">
    <property type="entry name" value="GDT1-like_CS"/>
</dbReference>
<dbReference type="PROSITE" id="PS01214">
    <property type="entry name" value="UPF0016"/>
    <property type="match status" value="1"/>
</dbReference>
<dbReference type="GO" id="GO:0005384">
    <property type="term" value="F:manganese ion transmembrane transporter activity"/>
    <property type="evidence" value="ECO:0007669"/>
    <property type="project" value="TreeGrafter"/>
</dbReference>
<feature type="transmembrane region" description="Helical" evidence="7">
    <location>
        <begin position="303"/>
        <end position="322"/>
    </location>
</feature>
<reference evidence="9 10" key="1">
    <citation type="submission" date="2019-04" db="EMBL/GenBank/DDBJ databases">
        <title>Friends and foes A comparative genomics study of 23 Aspergillus species from section Flavi.</title>
        <authorList>
            <consortium name="DOE Joint Genome Institute"/>
            <person name="Kjaerbolling I."/>
            <person name="Vesth T."/>
            <person name="Frisvad J.C."/>
            <person name="Nybo J.L."/>
            <person name="Theobald S."/>
            <person name="Kildgaard S."/>
            <person name="Isbrandt T."/>
            <person name="Kuo A."/>
            <person name="Sato A."/>
            <person name="Lyhne E.K."/>
            <person name="Kogle M.E."/>
            <person name="Wiebenga A."/>
            <person name="Kun R.S."/>
            <person name="Lubbers R.J."/>
            <person name="Makela M.R."/>
            <person name="Barry K."/>
            <person name="Chovatia M."/>
            <person name="Clum A."/>
            <person name="Daum C."/>
            <person name="Haridas S."/>
            <person name="He G."/>
            <person name="LaButti K."/>
            <person name="Lipzen A."/>
            <person name="Mondo S."/>
            <person name="Riley R."/>
            <person name="Salamov A."/>
            <person name="Simmons B.A."/>
            <person name="Magnuson J.K."/>
            <person name="Henrissat B."/>
            <person name="Mortensen U.H."/>
            <person name="Larsen T.O."/>
            <person name="Devries R.P."/>
            <person name="Grigoriev I.V."/>
            <person name="Machida M."/>
            <person name="Baker S.E."/>
            <person name="Andersen M.R."/>
        </authorList>
    </citation>
    <scope>NUCLEOTIDE SEQUENCE [LARGE SCALE GENOMIC DNA]</scope>
    <source>
        <strain evidence="9 10">IBT 18842</strain>
    </source>
</reference>
<dbReference type="InterPro" id="IPR001727">
    <property type="entry name" value="GDT1-like"/>
</dbReference>
<dbReference type="EMBL" id="ML742093">
    <property type="protein sequence ID" value="KAE8150480.1"/>
    <property type="molecule type" value="Genomic_DNA"/>
</dbReference>
<feature type="compositionally biased region" description="Basic and acidic residues" evidence="6">
    <location>
        <begin position="168"/>
        <end position="186"/>
    </location>
</feature>
<feature type="compositionally biased region" description="Basic and acidic residues" evidence="6">
    <location>
        <begin position="123"/>
        <end position="160"/>
    </location>
</feature>
<dbReference type="GO" id="GO:0032472">
    <property type="term" value="P:Golgi calcium ion transport"/>
    <property type="evidence" value="ECO:0007669"/>
    <property type="project" value="TreeGrafter"/>
</dbReference>
<comment type="subcellular location">
    <subcellularLocation>
        <location evidence="1">Membrane</location>
        <topology evidence="1">Multi-pass membrane protein</topology>
    </subcellularLocation>
</comment>
<evidence type="ECO:0000256" key="3">
    <source>
        <dbReference type="ARBA" id="ARBA00022692"/>
    </source>
</evidence>
<dbReference type="Pfam" id="PF01169">
    <property type="entry name" value="GDT1"/>
    <property type="match status" value="2"/>
</dbReference>
<evidence type="ECO:0000256" key="4">
    <source>
        <dbReference type="ARBA" id="ARBA00022989"/>
    </source>
</evidence>
<feature type="signal peptide" evidence="8">
    <location>
        <begin position="1"/>
        <end position="21"/>
    </location>
</feature>
<keyword evidence="10" id="KW-1185">Reference proteome</keyword>
<evidence type="ECO:0000256" key="2">
    <source>
        <dbReference type="ARBA" id="ARBA00009190"/>
    </source>
</evidence>
<organism evidence="9 10">
    <name type="scientific">Aspergillus avenaceus</name>
    <dbReference type="NCBI Taxonomy" id="36643"/>
    <lineage>
        <taxon>Eukaryota</taxon>
        <taxon>Fungi</taxon>
        <taxon>Dikarya</taxon>
        <taxon>Ascomycota</taxon>
        <taxon>Pezizomycotina</taxon>
        <taxon>Eurotiomycetes</taxon>
        <taxon>Eurotiomycetidae</taxon>
        <taxon>Eurotiales</taxon>
        <taxon>Aspergillaceae</taxon>
        <taxon>Aspergillus</taxon>
        <taxon>Aspergillus subgen. Circumdati</taxon>
    </lineage>
</organism>
<keyword evidence="5 7" id="KW-0472">Membrane</keyword>
<evidence type="ECO:0000256" key="5">
    <source>
        <dbReference type="ARBA" id="ARBA00023136"/>
    </source>
</evidence>
<comment type="similarity">
    <text evidence="2">Belongs to the GDT1 family.</text>
</comment>
<dbReference type="GO" id="GO:0000329">
    <property type="term" value="C:fungal-type vacuole membrane"/>
    <property type="evidence" value="ECO:0007669"/>
    <property type="project" value="TreeGrafter"/>
</dbReference>
<dbReference type="GO" id="GO:0015085">
    <property type="term" value="F:calcium ion transmembrane transporter activity"/>
    <property type="evidence" value="ECO:0007669"/>
    <property type="project" value="TreeGrafter"/>
</dbReference>
<dbReference type="Proteomes" id="UP000325780">
    <property type="component" value="Unassembled WGS sequence"/>
</dbReference>
<feature type="transmembrane region" description="Helical" evidence="7">
    <location>
        <begin position="276"/>
        <end position="297"/>
    </location>
</feature>
<keyword evidence="3 7" id="KW-0812">Transmembrane</keyword>
<keyword evidence="4 7" id="KW-1133">Transmembrane helix</keyword>
<feature type="chain" id="PRO_5024882318" evidence="8">
    <location>
        <begin position="22"/>
        <end position="512"/>
    </location>
</feature>
<evidence type="ECO:0000313" key="9">
    <source>
        <dbReference type="EMBL" id="KAE8150480.1"/>
    </source>
</evidence>
<proteinExistence type="inferred from homology"/>
<sequence>MKVQHLSSSFILFLLPAIATALTDTAPKAAIVTNPSVIERDAVKPNAAVDGLAVPKVSPKGTLDAPVDGKDGRPHAGPWVETSAERDRKKAGSAKDAAENTKTGSHMGPDGKPIPHSNDGVMDDPHRTGPKEGTRGTEGGVSEKFKGKANADEKVPDSPKEAPPLPHSEQKKVPGSEGTDTKDSKSTDSNLGVLEKPADLPERPHDIPHPKSPAGVKDDPLGLNTPKYTDGNLGANGEPVDALHSLIVSFTMIMVSEIGDKTFLVAALMAMRHPRLLVFSAAFSALIAMTVLSAVLGHAVPTLIPKTVTKFAAAVLFFVFGLKMLKEGREMSPDEGVGEEMKEVEMELEEKEQQQLRMNRRRSSITPHSLESGRAGRGKSRSGNRLPSPPESISSSSSRGSSPSRSNRMNDVLTGVNNLFSLLLSPAWVQTFVMTFLGEWGDRSQIATIAMAAGQDYWWVTVGAISGHCICTAAAVIGGSAIAGRVSMRVVTLGGAVAFLVFGAIYLIEALA</sequence>
<gene>
    <name evidence="9" type="ORF">BDV25DRAFT_110860</name>
</gene>
<feature type="compositionally biased region" description="Low complexity" evidence="6">
    <location>
        <begin position="383"/>
        <end position="407"/>
    </location>
</feature>
<feature type="region of interest" description="Disordered" evidence="6">
    <location>
        <begin position="330"/>
        <end position="408"/>
    </location>
</feature>
<keyword evidence="8" id="KW-0732">Signal</keyword>
<evidence type="ECO:0000256" key="7">
    <source>
        <dbReference type="SAM" id="Phobius"/>
    </source>
</evidence>
<dbReference type="PANTHER" id="PTHR12608">
    <property type="entry name" value="TRANSMEMBRANE PROTEIN HTP-1 RELATED"/>
    <property type="match status" value="1"/>
</dbReference>
<protein>
    <submittedName>
        <fullName evidence="9">Uncharacterized protein</fullName>
    </submittedName>
</protein>
<evidence type="ECO:0000256" key="8">
    <source>
        <dbReference type="SAM" id="SignalP"/>
    </source>
</evidence>
<feature type="transmembrane region" description="Helical" evidence="7">
    <location>
        <begin position="490"/>
        <end position="508"/>
    </location>
</feature>
<evidence type="ECO:0000256" key="1">
    <source>
        <dbReference type="ARBA" id="ARBA00004141"/>
    </source>
</evidence>
<dbReference type="GO" id="GO:0032468">
    <property type="term" value="P:Golgi calcium ion homeostasis"/>
    <property type="evidence" value="ECO:0007669"/>
    <property type="project" value="TreeGrafter"/>
</dbReference>
<accession>A0A5N6TW13</accession>
<feature type="region of interest" description="Disordered" evidence="6">
    <location>
        <begin position="54"/>
        <end position="222"/>
    </location>
</feature>
<feature type="transmembrane region" description="Helical" evidence="7">
    <location>
        <begin position="457"/>
        <end position="478"/>
    </location>
</feature>
<name>A0A5N6TW13_ASPAV</name>
<evidence type="ECO:0000313" key="10">
    <source>
        <dbReference type="Proteomes" id="UP000325780"/>
    </source>
</evidence>
<dbReference type="PANTHER" id="PTHR12608:SF1">
    <property type="entry name" value="TRANSMEMBRANE PROTEIN 165"/>
    <property type="match status" value="1"/>
</dbReference>
<evidence type="ECO:0000256" key="6">
    <source>
        <dbReference type="SAM" id="MobiDB-lite"/>
    </source>
</evidence>
<feature type="transmembrane region" description="Helical" evidence="7">
    <location>
        <begin position="415"/>
        <end position="437"/>
    </location>
</feature>
<dbReference type="AlphaFoldDB" id="A0A5N6TW13"/>